<keyword evidence="3" id="KW-0863">Zinc-finger</keyword>
<keyword evidence="2" id="KW-0677">Repeat</keyword>
<keyword evidence="1" id="KW-0479">Metal-binding</keyword>
<feature type="compositionally biased region" description="Low complexity" evidence="5">
    <location>
        <begin position="841"/>
        <end position="850"/>
    </location>
</feature>
<feature type="compositionally biased region" description="Low complexity" evidence="5">
    <location>
        <begin position="687"/>
        <end position="708"/>
    </location>
</feature>
<dbReference type="PROSITE" id="PS00028">
    <property type="entry name" value="ZINC_FINGER_C2H2_1"/>
    <property type="match status" value="2"/>
</dbReference>
<dbReference type="Proteomes" id="UP000663829">
    <property type="component" value="Unassembled WGS sequence"/>
</dbReference>
<evidence type="ECO:0000313" key="9">
    <source>
        <dbReference type="Proteomes" id="UP000663829"/>
    </source>
</evidence>
<dbReference type="InterPro" id="IPR013087">
    <property type="entry name" value="Znf_C2H2_type"/>
</dbReference>
<dbReference type="InterPro" id="IPR036236">
    <property type="entry name" value="Znf_C2H2_sf"/>
</dbReference>
<comment type="caution">
    <text evidence="7">The sequence shown here is derived from an EMBL/GenBank/DDBJ whole genome shotgun (WGS) entry which is preliminary data.</text>
</comment>
<dbReference type="AlphaFoldDB" id="A0A814H0K2"/>
<evidence type="ECO:0000313" key="7">
    <source>
        <dbReference type="EMBL" id="CAF1003701.1"/>
    </source>
</evidence>
<feature type="region of interest" description="Disordered" evidence="5">
    <location>
        <begin position="818"/>
        <end position="850"/>
    </location>
</feature>
<feature type="region of interest" description="Disordered" evidence="5">
    <location>
        <begin position="399"/>
        <end position="437"/>
    </location>
</feature>
<feature type="region of interest" description="Disordered" evidence="5">
    <location>
        <begin position="683"/>
        <end position="715"/>
    </location>
</feature>
<dbReference type="PANTHER" id="PTHR24403">
    <property type="entry name" value="ZINC FINGER PROTEIN"/>
    <property type="match status" value="1"/>
</dbReference>
<feature type="region of interest" description="Disordered" evidence="5">
    <location>
        <begin position="29"/>
        <end position="55"/>
    </location>
</feature>
<feature type="compositionally biased region" description="Acidic residues" evidence="5">
    <location>
        <begin position="627"/>
        <end position="639"/>
    </location>
</feature>
<protein>
    <recommendedName>
        <fullName evidence="6">C2H2-type domain-containing protein</fullName>
    </recommendedName>
</protein>
<evidence type="ECO:0000256" key="4">
    <source>
        <dbReference type="ARBA" id="ARBA00022833"/>
    </source>
</evidence>
<proteinExistence type="predicted"/>
<evidence type="ECO:0000256" key="1">
    <source>
        <dbReference type="ARBA" id="ARBA00022723"/>
    </source>
</evidence>
<feature type="region of interest" description="Disordered" evidence="5">
    <location>
        <begin position="557"/>
        <end position="577"/>
    </location>
</feature>
<dbReference type="GO" id="GO:0045944">
    <property type="term" value="P:positive regulation of transcription by RNA polymerase II"/>
    <property type="evidence" value="ECO:0007669"/>
    <property type="project" value="TreeGrafter"/>
</dbReference>
<accession>A0A814H0K2</accession>
<dbReference type="Proteomes" id="UP000681722">
    <property type="component" value="Unassembled WGS sequence"/>
</dbReference>
<keyword evidence="9" id="KW-1185">Reference proteome</keyword>
<dbReference type="Gene3D" id="3.30.160.60">
    <property type="entry name" value="Classic Zinc Finger"/>
    <property type="match status" value="5"/>
</dbReference>
<dbReference type="GO" id="GO:0008270">
    <property type="term" value="F:zinc ion binding"/>
    <property type="evidence" value="ECO:0007669"/>
    <property type="project" value="UniProtKB-KW"/>
</dbReference>
<evidence type="ECO:0000259" key="6">
    <source>
        <dbReference type="PROSITE" id="PS00028"/>
    </source>
</evidence>
<dbReference type="EMBL" id="CAJNOQ010003266">
    <property type="protein sequence ID" value="CAF1003701.1"/>
    <property type="molecule type" value="Genomic_DNA"/>
</dbReference>
<dbReference type="SMART" id="SM00355">
    <property type="entry name" value="ZnF_C2H2"/>
    <property type="match status" value="14"/>
</dbReference>
<keyword evidence="4" id="KW-0862">Zinc</keyword>
<evidence type="ECO:0000256" key="5">
    <source>
        <dbReference type="SAM" id="MobiDB-lite"/>
    </source>
</evidence>
<feature type="region of interest" description="Disordered" evidence="5">
    <location>
        <begin position="627"/>
        <end position="671"/>
    </location>
</feature>
<evidence type="ECO:0000313" key="8">
    <source>
        <dbReference type="EMBL" id="CAF3775088.1"/>
    </source>
</evidence>
<name>A0A814H0K2_9BILA</name>
<dbReference type="EMBL" id="CAJOBC010003266">
    <property type="protein sequence ID" value="CAF3775088.1"/>
    <property type="molecule type" value="Genomic_DNA"/>
</dbReference>
<dbReference type="PANTHER" id="PTHR24403:SF67">
    <property type="entry name" value="FI01116P-RELATED"/>
    <property type="match status" value="1"/>
</dbReference>
<feature type="compositionally biased region" description="Low complexity" evidence="5">
    <location>
        <begin position="822"/>
        <end position="833"/>
    </location>
</feature>
<feature type="compositionally biased region" description="Low complexity" evidence="5">
    <location>
        <begin position="565"/>
        <end position="577"/>
    </location>
</feature>
<gene>
    <name evidence="7" type="ORF">GPM918_LOCUS13897</name>
    <name evidence="8" type="ORF">SRO942_LOCUS13897</name>
</gene>
<dbReference type="SUPFAM" id="SSF57667">
    <property type="entry name" value="beta-beta-alpha zinc fingers"/>
    <property type="match status" value="1"/>
</dbReference>
<dbReference type="OrthoDB" id="3561125at2759"/>
<evidence type="ECO:0000256" key="2">
    <source>
        <dbReference type="ARBA" id="ARBA00022737"/>
    </source>
</evidence>
<sequence length="1057" mass="119928">MDGATAYICPVCPFNCDNLPDLESHIEAHENNNNLTPPPPLPRQQQQEVVKPKVRHSPLYMKTNSIISSKDSSQSLKNKFPHFPSSTPLPPIKTYERRYSCKSCTFLTHSSKAYFKHRQEQHNEILIITECPHCDYASQYPGKVRKHLYEEHQLVDDKNDALPAPFTSISQTENGSAGKHKNRVSLPTASPFLLNNNNDSAIARALKLSLHQPSSPLPSMPPVAARKSVPLNGGYDKSKQHDTPNYRSKSTSVWISDCPYCTFTSKDQRLYREHVLNHLRDKNFRCLLCNRLYRHRGDCSFHLRQKHAEYSNGGNGDNLRDYVVDFHPQTMSFSQLKDLLNRPPLTTLEQIQSTVTASARLYSKHVSMYKCGYCKFQSQNSGDVKKHQTWKHSQLASNILPVSSNTPPSRPTEQLQIMSAKRKREHSENSNNGTDLEMSTKKAQTFSNQQQDQMPTLMSNPSFIRTNVNGQALLAKDSNHNGNGTSCSLINYECEMCPFHTTNPERFNAHLAVHQTGGRVYKCPYCNRLGHYKWVIERHIKTKHKFEKNVRAIEIDVKPQQQQIPSPSTSTTSSTTTAANDQQIKAFRCSACSLQSYHSWVVLRHIRHFHNLESAHIIDNFNQTVHDEDEDNNEVENEQQQELAVESPLYDENEVRIDDAGENDLSDEDDNEEMLRKLIKTAVSTRNQNNQSPPTSNNGSLSGLFNNSTGDSTTNDLATSLQTLLGQLTNGNSNNFNTNEQNNNKSIVKRYKCSLCEHVSAWCGNVRKHLRRMHPGVTHGQVIDISQEQDSSLLLTTATNGYKKQKIKDLLTITADRKHQNGNHSNGNHSNNGTDNKVSDDSTSSSTSSSLSSLKKLKDIDNKTVDIGVKTTPSLSSSVQQQQDSEPNRLFSCSGCSYSTSDFQFLSRHVDLHLSDGGFQCSQCLYLSKWRASVRKHMIGTHSSSFASLANTVEPLQLQKCEHATIYFQSWILDEQTKDTNHFYCTYCPYKTNNQEYFEQHELNHQENSSLTSTMPCKYCSYNTDNSERLFQHELLHTNYTTTLNQNSNEHENENIT</sequence>
<feature type="compositionally biased region" description="Acidic residues" evidence="5">
    <location>
        <begin position="660"/>
        <end position="671"/>
    </location>
</feature>
<feature type="domain" description="C2H2-type" evidence="6">
    <location>
        <begin position="9"/>
        <end position="29"/>
    </location>
</feature>
<reference evidence="7" key="1">
    <citation type="submission" date="2021-02" db="EMBL/GenBank/DDBJ databases">
        <authorList>
            <person name="Nowell W R."/>
        </authorList>
    </citation>
    <scope>NUCLEOTIDE SEQUENCE</scope>
</reference>
<evidence type="ECO:0000256" key="3">
    <source>
        <dbReference type="ARBA" id="ARBA00022771"/>
    </source>
</evidence>
<feature type="compositionally biased region" description="Polar residues" evidence="5">
    <location>
        <begin position="399"/>
        <end position="417"/>
    </location>
</feature>
<organism evidence="7 9">
    <name type="scientific">Didymodactylos carnosus</name>
    <dbReference type="NCBI Taxonomy" id="1234261"/>
    <lineage>
        <taxon>Eukaryota</taxon>
        <taxon>Metazoa</taxon>
        <taxon>Spiralia</taxon>
        <taxon>Gnathifera</taxon>
        <taxon>Rotifera</taxon>
        <taxon>Eurotatoria</taxon>
        <taxon>Bdelloidea</taxon>
        <taxon>Philodinida</taxon>
        <taxon>Philodinidae</taxon>
        <taxon>Didymodactylos</taxon>
    </lineage>
</organism>
<feature type="domain" description="C2H2-type" evidence="6">
    <location>
        <begin position="286"/>
        <end position="307"/>
    </location>
</feature>
<dbReference type="GO" id="GO:0005634">
    <property type="term" value="C:nucleus"/>
    <property type="evidence" value="ECO:0007669"/>
    <property type="project" value="TreeGrafter"/>
</dbReference>
<dbReference type="InterPro" id="IPR050688">
    <property type="entry name" value="Zinc_finger/UBP_domain"/>
</dbReference>